<feature type="transmembrane region" description="Helical" evidence="8">
    <location>
        <begin position="237"/>
        <end position="256"/>
    </location>
</feature>
<gene>
    <name evidence="10" type="ORF">KUTeg_008308</name>
</gene>
<evidence type="ECO:0000256" key="8">
    <source>
        <dbReference type="SAM" id="Phobius"/>
    </source>
</evidence>
<keyword evidence="7" id="KW-0863">Zinc-finger</keyword>
<evidence type="ECO:0000256" key="2">
    <source>
        <dbReference type="ARBA" id="ARBA00006434"/>
    </source>
</evidence>
<dbReference type="EMBL" id="JARBDR010000342">
    <property type="protein sequence ID" value="KAJ8313747.1"/>
    <property type="molecule type" value="Genomic_DNA"/>
</dbReference>
<keyword evidence="6 8" id="KW-0472">Membrane</keyword>
<keyword evidence="5 8" id="KW-1133">Transmembrane helix</keyword>
<evidence type="ECO:0000256" key="6">
    <source>
        <dbReference type="ARBA" id="ARBA00023136"/>
    </source>
</evidence>
<dbReference type="PROSITE" id="PS50283">
    <property type="entry name" value="NA_SOLUT_SYMP_3"/>
    <property type="match status" value="1"/>
</dbReference>
<evidence type="ECO:0000313" key="11">
    <source>
        <dbReference type="Proteomes" id="UP001217089"/>
    </source>
</evidence>
<dbReference type="InterPro" id="IPR031155">
    <property type="entry name" value="DUR"/>
</dbReference>
<dbReference type="Gene3D" id="1.20.1730.10">
    <property type="entry name" value="Sodium/glucose cotransporter"/>
    <property type="match status" value="1"/>
</dbReference>
<feature type="transmembrane region" description="Helical" evidence="8">
    <location>
        <begin position="480"/>
        <end position="503"/>
    </location>
</feature>
<evidence type="ECO:0000256" key="3">
    <source>
        <dbReference type="ARBA" id="ARBA00022448"/>
    </source>
</evidence>
<dbReference type="PANTHER" id="PTHR46154">
    <property type="match status" value="1"/>
</dbReference>
<feature type="transmembrane region" description="Helical" evidence="8">
    <location>
        <begin position="175"/>
        <end position="194"/>
    </location>
</feature>
<evidence type="ECO:0000256" key="1">
    <source>
        <dbReference type="ARBA" id="ARBA00004141"/>
    </source>
</evidence>
<feature type="transmembrane region" description="Helical" evidence="8">
    <location>
        <begin position="335"/>
        <end position="365"/>
    </location>
</feature>
<sequence>MILLGFGGFSIVLACLYTSLRRYIFRDAHNLDTTFDAGGRVTFSLTAVTVMSQLLWPVDFLQSSTLATKLARCGMGIGVTLTILIFPMMSVHLKTKSPGAKTFLQIVYARFGKTAHIMFCCMALIASMAVISALIMSGKAAFDILVKDVSNEMIIMVLAIIFGSYCFIGGLGTTFYIAYFTTTLIFVTVLYYVWEVYYSGNFGAKSYSSPTALYEALKCVEAPDGQYENSFLNFRSLLGVLNGIILFLIATAIVYCDQAPWMSRIAAKPSQGVTGFLVAALLWFAIPTSVSLTSAMTYLSMSYQNGSHFLSSNEIDSGYVTPFVMQRILGDTGGYLLITMLSMALMSTGSGEIMAVSSIIVYDIYKIYINPFRKVSSPTACILCGREKSQQLVTIASKSDKSEELCSCLSADECDMCEHDVKVQRSKRSYGIHFKCDTHGLYRDYENMLIRYKTWCIIWVTLAHIPFGLCIMSTDINLQWAYYVLEVLLAPCLFPLLLTITWSKCTAKGAISGSLCGLVVAIVALLITAATVYPGGLNNFIANTGAEYSVIAGLLSGIVFSGTICITVSMATTTVFTSTDVENEWMKTISISNPLNPWKRIYKDELKDLDPSVEITYKHMSKIFRPAKRTAYIGGTVGFILFMFVLPGTLLSFDTLTFDSFLGWLKFNHIWCLLGGIFAIFAPPIEECLQIYRQYKLNKLSKTIDSTYTCKLN</sequence>
<feature type="transmembrane region" description="Helical" evidence="8">
    <location>
        <begin position="670"/>
        <end position="692"/>
    </location>
</feature>
<dbReference type="PROSITE" id="PS50966">
    <property type="entry name" value="ZF_SWIM"/>
    <property type="match status" value="1"/>
</dbReference>
<evidence type="ECO:0000256" key="4">
    <source>
        <dbReference type="ARBA" id="ARBA00022692"/>
    </source>
</evidence>
<keyword evidence="7" id="KW-0479">Metal-binding</keyword>
<dbReference type="InterPro" id="IPR038377">
    <property type="entry name" value="Na/Glc_symporter_sf"/>
</dbReference>
<name>A0ABQ9F8T9_TEGGR</name>
<feature type="transmembrane region" description="Helical" evidence="8">
    <location>
        <begin position="114"/>
        <end position="137"/>
    </location>
</feature>
<feature type="transmembrane region" description="Helical" evidence="8">
    <location>
        <begin position="37"/>
        <end position="56"/>
    </location>
</feature>
<evidence type="ECO:0000256" key="5">
    <source>
        <dbReference type="ARBA" id="ARBA00022989"/>
    </source>
</evidence>
<comment type="subcellular location">
    <subcellularLocation>
        <location evidence="1">Membrane</location>
        <topology evidence="1">Multi-pass membrane protein</topology>
    </subcellularLocation>
</comment>
<dbReference type="PANTHER" id="PTHR46154:SF4">
    <property type="entry name" value="UREA ACTIVE TRANSPORTER"/>
    <property type="match status" value="1"/>
</dbReference>
<keyword evidence="7" id="KW-0862">Zinc</keyword>
<dbReference type="Proteomes" id="UP001217089">
    <property type="component" value="Unassembled WGS sequence"/>
</dbReference>
<feature type="transmembrane region" description="Helical" evidence="8">
    <location>
        <begin position="276"/>
        <end position="299"/>
    </location>
</feature>
<keyword evidence="11" id="KW-1185">Reference proteome</keyword>
<keyword evidence="4 8" id="KW-0812">Transmembrane</keyword>
<evidence type="ECO:0000256" key="7">
    <source>
        <dbReference type="PROSITE-ProRule" id="PRU00325"/>
    </source>
</evidence>
<feature type="transmembrane region" description="Helical" evidence="8">
    <location>
        <begin position="6"/>
        <end position="25"/>
    </location>
</feature>
<comment type="caution">
    <text evidence="10">The sequence shown here is derived from an EMBL/GenBank/DDBJ whole genome shotgun (WGS) entry which is preliminary data.</text>
</comment>
<reference evidence="10 11" key="1">
    <citation type="submission" date="2022-12" db="EMBL/GenBank/DDBJ databases">
        <title>Chromosome-level genome of Tegillarca granosa.</title>
        <authorList>
            <person name="Kim J."/>
        </authorList>
    </citation>
    <scope>NUCLEOTIDE SEQUENCE [LARGE SCALE GENOMIC DNA]</scope>
    <source>
        <strain evidence="10">Teg-2019</strain>
        <tissue evidence="10">Adductor muscle</tissue>
    </source>
</reference>
<feature type="transmembrane region" description="Helical" evidence="8">
    <location>
        <begin position="515"/>
        <end position="536"/>
    </location>
</feature>
<feature type="transmembrane region" description="Helical" evidence="8">
    <location>
        <begin position="76"/>
        <end position="93"/>
    </location>
</feature>
<evidence type="ECO:0000259" key="9">
    <source>
        <dbReference type="PROSITE" id="PS50966"/>
    </source>
</evidence>
<feature type="domain" description="SWIM-type" evidence="9">
    <location>
        <begin position="391"/>
        <end position="428"/>
    </location>
</feature>
<feature type="transmembrane region" description="Helical" evidence="8">
    <location>
        <begin position="149"/>
        <end position="168"/>
    </location>
</feature>
<dbReference type="InterPro" id="IPR001734">
    <property type="entry name" value="Na/solute_symporter"/>
</dbReference>
<accession>A0ABQ9F8T9</accession>
<evidence type="ECO:0000313" key="10">
    <source>
        <dbReference type="EMBL" id="KAJ8313747.1"/>
    </source>
</evidence>
<proteinExistence type="inferred from homology"/>
<organism evidence="10 11">
    <name type="scientific">Tegillarca granosa</name>
    <name type="common">Malaysian cockle</name>
    <name type="synonym">Anadara granosa</name>
    <dbReference type="NCBI Taxonomy" id="220873"/>
    <lineage>
        <taxon>Eukaryota</taxon>
        <taxon>Metazoa</taxon>
        <taxon>Spiralia</taxon>
        <taxon>Lophotrochozoa</taxon>
        <taxon>Mollusca</taxon>
        <taxon>Bivalvia</taxon>
        <taxon>Autobranchia</taxon>
        <taxon>Pteriomorphia</taxon>
        <taxon>Arcoida</taxon>
        <taxon>Arcoidea</taxon>
        <taxon>Arcidae</taxon>
        <taxon>Tegillarca</taxon>
    </lineage>
</organism>
<feature type="transmembrane region" description="Helical" evidence="8">
    <location>
        <begin position="548"/>
        <end position="568"/>
    </location>
</feature>
<keyword evidence="3" id="KW-0813">Transport</keyword>
<protein>
    <recommendedName>
        <fullName evidence="9">SWIM-type domain-containing protein</fullName>
    </recommendedName>
</protein>
<feature type="transmembrane region" description="Helical" evidence="8">
    <location>
        <begin position="455"/>
        <end position="474"/>
    </location>
</feature>
<comment type="similarity">
    <text evidence="2">Belongs to the sodium:solute symporter (SSF) (TC 2.A.21) family.</text>
</comment>
<dbReference type="InterPro" id="IPR007527">
    <property type="entry name" value="Znf_SWIM"/>
</dbReference>
<feature type="transmembrane region" description="Helical" evidence="8">
    <location>
        <begin position="630"/>
        <end position="650"/>
    </location>
</feature>